<evidence type="ECO:0000256" key="5">
    <source>
        <dbReference type="ARBA" id="ARBA00022801"/>
    </source>
</evidence>
<keyword evidence="5" id="KW-0378">Hydrolase</keyword>
<name>A0ABU0BMD1_9HYPH</name>
<organism evidence="6 7">
    <name type="scientific">Pararhizobium capsulatum DSM 1112</name>
    <dbReference type="NCBI Taxonomy" id="1121113"/>
    <lineage>
        <taxon>Bacteria</taxon>
        <taxon>Pseudomonadati</taxon>
        <taxon>Pseudomonadota</taxon>
        <taxon>Alphaproteobacteria</taxon>
        <taxon>Hyphomicrobiales</taxon>
        <taxon>Rhizobiaceae</taxon>
        <taxon>Rhizobium/Agrobacterium group</taxon>
        <taxon>Pararhizobium</taxon>
    </lineage>
</organism>
<protein>
    <submittedName>
        <fullName evidence="6">Uncharacterized protein with HEPN domain</fullName>
    </submittedName>
</protein>
<evidence type="ECO:0000313" key="6">
    <source>
        <dbReference type="EMBL" id="MDQ0319410.1"/>
    </source>
</evidence>
<dbReference type="Pfam" id="PF01934">
    <property type="entry name" value="HepT-like"/>
    <property type="match status" value="1"/>
</dbReference>
<evidence type="ECO:0000256" key="2">
    <source>
        <dbReference type="ARBA" id="ARBA00022649"/>
    </source>
</evidence>
<accession>A0ABU0BMD1</accession>
<evidence type="ECO:0000256" key="3">
    <source>
        <dbReference type="ARBA" id="ARBA00022722"/>
    </source>
</evidence>
<dbReference type="PANTHER" id="PTHR34139:SF1">
    <property type="entry name" value="RNASE MJ1380-RELATED"/>
    <property type="match status" value="1"/>
</dbReference>
<dbReference type="EMBL" id="JAUSVF010000001">
    <property type="protein sequence ID" value="MDQ0319410.1"/>
    <property type="molecule type" value="Genomic_DNA"/>
</dbReference>
<evidence type="ECO:0000256" key="4">
    <source>
        <dbReference type="ARBA" id="ARBA00022741"/>
    </source>
</evidence>
<dbReference type="InterPro" id="IPR008201">
    <property type="entry name" value="HepT-like"/>
</dbReference>
<evidence type="ECO:0000313" key="7">
    <source>
        <dbReference type="Proteomes" id="UP001230207"/>
    </source>
</evidence>
<dbReference type="Proteomes" id="UP001230207">
    <property type="component" value="Unassembled WGS sequence"/>
</dbReference>
<keyword evidence="1" id="KW-0597">Phosphoprotein</keyword>
<sequence length="94" mass="10596">MDFSAFEKSALVRDATERCLLRISEAATKLGPDAETLLPDHPWQQIRSIGNILRHMYEDIDAAIIWTIVSEQLPMLLADIEDTVAKLPDDDFAL</sequence>
<comment type="caution">
    <text evidence="6">The sequence shown here is derived from an EMBL/GenBank/DDBJ whole genome shotgun (WGS) entry which is preliminary data.</text>
</comment>
<keyword evidence="4" id="KW-0547">Nucleotide-binding</keyword>
<dbReference type="InterPro" id="IPR051813">
    <property type="entry name" value="HepT_RNase_toxin"/>
</dbReference>
<evidence type="ECO:0000256" key="1">
    <source>
        <dbReference type="ARBA" id="ARBA00022553"/>
    </source>
</evidence>
<proteinExistence type="predicted"/>
<keyword evidence="3" id="KW-0540">Nuclease</keyword>
<keyword evidence="7" id="KW-1185">Reference proteome</keyword>
<keyword evidence="2" id="KW-1277">Toxin-antitoxin system</keyword>
<dbReference type="PANTHER" id="PTHR34139">
    <property type="entry name" value="UPF0331 PROTEIN MJ0127"/>
    <property type="match status" value="1"/>
</dbReference>
<gene>
    <name evidence="6" type="ORF">QO002_001548</name>
</gene>
<reference evidence="6 7" key="1">
    <citation type="submission" date="2023-07" db="EMBL/GenBank/DDBJ databases">
        <title>Genomic Encyclopedia of Type Strains, Phase IV (KMG-IV): sequencing the most valuable type-strain genomes for metagenomic binning, comparative biology and taxonomic classification.</title>
        <authorList>
            <person name="Goeker M."/>
        </authorList>
    </citation>
    <scope>NUCLEOTIDE SEQUENCE [LARGE SCALE GENOMIC DNA]</scope>
    <source>
        <strain evidence="6 7">DSM 1112</strain>
    </source>
</reference>